<keyword evidence="3" id="KW-1185">Reference proteome</keyword>
<dbReference type="Gene3D" id="3.30.450.40">
    <property type="match status" value="1"/>
</dbReference>
<dbReference type="InterPro" id="IPR029016">
    <property type="entry name" value="GAF-like_dom_sf"/>
</dbReference>
<evidence type="ECO:0000256" key="1">
    <source>
        <dbReference type="SAM" id="MobiDB-lite"/>
    </source>
</evidence>
<feature type="region of interest" description="Disordered" evidence="1">
    <location>
        <begin position="1"/>
        <end position="28"/>
    </location>
</feature>
<reference evidence="2 3" key="1">
    <citation type="submission" date="2019-07" db="EMBL/GenBank/DDBJ databases">
        <title>Quadrisphaera sp. strain DD2A genome sequencing and assembly.</title>
        <authorList>
            <person name="Kim I."/>
        </authorList>
    </citation>
    <scope>NUCLEOTIDE SEQUENCE [LARGE SCALE GENOMIC DNA]</scope>
    <source>
        <strain evidence="2 3">DD2A</strain>
    </source>
</reference>
<evidence type="ECO:0008006" key="4">
    <source>
        <dbReference type="Google" id="ProtNLM"/>
    </source>
</evidence>
<dbReference type="SUPFAM" id="SSF55781">
    <property type="entry name" value="GAF domain-like"/>
    <property type="match status" value="1"/>
</dbReference>
<dbReference type="EMBL" id="VKAC01000006">
    <property type="protein sequence ID" value="TXR56096.1"/>
    <property type="molecule type" value="Genomic_DNA"/>
</dbReference>
<sequence length="264" mass="27330">MGGTGVVTTGPGERGGGDGLHDPRPRGRAARAARALRAAAPKGRPPHDLVDRLAVVVTQALGVQGASVSALFAPGMSVPVGVSDPLAARAEQLQFTAGEGPCWEAYLTGTTVVADLADAAASQRRWPAYARALRHETGYQLVVALPVTLASGLVVALSTYEADRSGGAWWLDAVRVGSALGEVLDEASPPASEGGAVWLDSSTTARRSTVWTAEAVLIDNAPFLDHDRALDALRTYSLSEGTTVDDTAAALVEGRLTTREVLGR</sequence>
<organism evidence="2 3">
    <name type="scientific">Quadrisphaera setariae</name>
    <dbReference type="NCBI Taxonomy" id="2593304"/>
    <lineage>
        <taxon>Bacteria</taxon>
        <taxon>Bacillati</taxon>
        <taxon>Actinomycetota</taxon>
        <taxon>Actinomycetes</taxon>
        <taxon>Kineosporiales</taxon>
        <taxon>Kineosporiaceae</taxon>
        <taxon>Quadrisphaera</taxon>
    </lineage>
</organism>
<dbReference type="OrthoDB" id="7466251at2"/>
<feature type="compositionally biased region" description="Basic and acidic residues" evidence="1">
    <location>
        <begin position="15"/>
        <end position="25"/>
    </location>
</feature>
<feature type="compositionally biased region" description="Low complexity" evidence="1">
    <location>
        <begin position="1"/>
        <end position="11"/>
    </location>
</feature>
<gene>
    <name evidence="2" type="ORF">FMM08_11730</name>
</gene>
<accession>A0A5C8ZGT4</accession>
<name>A0A5C8ZGT4_9ACTN</name>
<protein>
    <recommendedName>
        <fullName evidence="4">GAF domain-containing protein</fullName>
    </recommendedName>
</protein>
<dbReference type="RefSeq" id="WP_147926528.1">
    <property type="nucleotide sequence ID" value="NZ_VKAC01000006.1"/>
</dbReference>
<dbReference type="Proteomes" id="UP000321234">
    <property type="component" value="Unassembled WGS sequence"/>
</dbReference>
<evidence type="ECO:0000313" key="3">
    <source>
        <dbReference type="Proteomes" id="UP000321234"/>
    </source>
</evidence>
<comment type="caution">
    <text evidence="2">The sequence shown here is derived from an EMBL/GenBank/DDBJ whole genome shotgun (WGS) entry which is preliminary data.</text>
</comment>
<evidence type="ECO:0000313" key="2">
    <source>
        <dbReference type="EMBL" id="TXR56096.1"/>
    </source>
</evidence>
<dbReference type="AlphaFoldDB" id="A0A5C8ZGT4"/>
<proteinExistence type="predicted"/>